<sequence>MDVSLFEAAVSMYNKIMLHHEIARNDIKRLYIAALLGSAGDLTRLLSENIDLLEDVLLTRADTPLHIAARFGHLDFVRVVLSHKPSLAWELDQDGFSAMSLASENGHVAVVKELLACDPRLCKLKDRDGRTLLHCAATHGRLEILHELLTNFVNCVGEVTARGETALHLALKNNQAAAFSVLMDWIKQTHNQRLLEWKDKAGNTILKLVESKNMYEVGPTLDPLNFFNSKTINGLMFNLFGVVSAASVIIMVLTGLENGTQNSPNSSSMAELENPNVMTKFITFFSSLLQRVAESNDINCRFQPQKISVFHGLTRPTITIQSYLERIFKYANCSPSCFIVAYVYLDRFAQRQPSLPINSFNVHRLLITSVMVAAKFMDDM</sequence>
<dbReference type="PANTHER" id="PTHR24128:SF61">
    <property type="entry name" value="ANKYRIN REPEAT-CONTAINING PROTEIN BDA1-LIKE"/>
    <property type="match status" value="1"/>
</dbReference>
<protein>
    <submittedName>
        <fullName evidence="6">Uncharacterized protein</fullName>
    </submittedName>
</protein>
<name>A0ABQ8IHQ9_9ROSI</name>
<dbReference type="PROSITE" id="PS50088">
    <property type="entry name" value="ANK_REPEAT"/>
    <property type="match status" value="2"/>
</dbReference>
<reference evidence="6 7" key="1">
    <citation type="submission" date="2021-02" db="EMBL/GenBank/DDBJ databases">
        <title>Plant Genome Project.</title>
        <authorList>
            <person name="Zhang R.-G."/>
        </authorList>
    </citation>
    <scope>NUCLEOTIDE SEQUENCE [LARGE SCALE GENOMIC DNA]</scope>
    <source>
        <tissue evidence="6">Leaves</tissue>
    </source>
</reference>
<dbReference type="Gene3D" id="1.25.40.20">
    <property type="entry name" value="Ankyrin repeat-containing domain"/>
    <property type="match status" value="1"/>
</dbReference>
<gene>
    <name evidence="6" type="ORF">JRO89_XS01G0008800</name>
</gene>
<dbReference type="InterPro" id="IPR036915">
    <property type="entry name" value="Cyclin-like_sf"/>
</dbReference>
<evidence type="ECO:0000256" key="3">
    <source>
        <dbReference type="ARBA" id="ARBA00023306"/>
    </source>
</evidence>
<keyword evidence="3" id="KW-0131">Cell cycle</keyword>
<comment type="similarity">
    <text evidence="1">Belongs to the cyclin family. Cyclin U/P subfamily.</text>
</comment>
<dbReference type="Pfam" id="PF12796">
    <property type="entry name" value="Ank_2"/>
    <property type="match status" value="2"/>
</dbReference>
<dbReference type="PANTHER" id="PTHR24128">
    <property type="entry name" value="HOMEOBOX PROTEIN WARIAI"/>
    <property type="match status" value="1"/>
</dbReference>
<dbReference type="Pfam" id="PF08613">
    <property type="entry name" value="Cyclin"/>
    <property type="match status" value="1"/>
</dbReference>
<keyword evidence="2" id="KW-0132">Cell division</keyword>
<dbReference type="InterPro" id="IPR036770">
    <property type="entry name" value="Ankyrin_rpt-contain_sf"/>
</dbReference>
<evidence type="ECO:0000256" key="1">
    <source>
        <dbReference type="ARBA" id="ARBA00007215"/>
    </source>
</evidence>
<dbReference type="InterPro" id="IPR002110">
    <property type="entry name" value="Ankyrin_rpt"/>
</dbReference>
<keyword evidence="5" id="KW-0472">Membrane</keyword>
<evidence type="ECO:0000256" key="4">
    <source>
        <dbReference type="PROSITE-ProRule" id="PRU00023"/>
    </source>
</evidence>
<accession>A0ABQ8IHQ9</accession>
<dbReference type="InterPro" id="IPR013922">
    <property type="entry name" value="Cyclin_PHO80-like"/>
</dbReference>
<feature type="transmembrane region" description="Helical" evidence="5">
    <location>
        <begin position="235"/>
        <end position="256"/>
    </location>
</feature>
<dbReference type="EMBL" id="JAFEMO010000001">
    <property type="protein sequence ID" value="KAH7576185.1"/>
    <property type="molecule type" value="Genomic_DNA"/>
</dbReference>
<comment type="caution">
    <text evidence="6">The sequence shown here is derived from an EMBL/GenBank/DDBJ whole genome shotgun (WGS) entry which is preliminary data.</text>
</comment>
<evidence type="ECO:0000313" key="6">
    <source>
        <dbReference type="EMBL" id="KAH7576185.1"/>
    </source>
</evidence>
<dbReference type="PROSITE" id="PS50297">
    <property type="entry name" value="ANK_REP_REGION"/>
    <property type="match status" value="2"/>
</dbReference>
<organism evidence="6 7">
    <name type="scientific">Xanthoceras sorbifolium</name>
    <dbReference type="NCBI Taxonomy" id="99658"/>
    <lineage>
        <taxon>Eukaryota</taxon>
        <taxon>Viridiplantae</taxon>
        <taxon>Streptophyta</taxon>
        <taxon>Embryophyta</taxon>
        <taxon>Tracheophyta</taxon>
        <taxon>Spermatophyta</taxon>
        <taxon>Magnoliopsida</taxon>
        <taxon>eudicotyledons</taxon>
        <taxon>Gunneridae</taxon>
        <taxon>Pentapetalae</taxon>
        <taxon>rosids</taxon>
        <taxon>malvids</taxon>
        <taxon>Sapindales</taxon>
        <taxon>Sapindaceae</taxon>
        <taxon>Xanthoceroideae</taxon>
        <taxon>Xanthoceras</taxon>
    </lineage>
</organism>
<evidence type="ECO:0000256" key="5">
    <source>
        <dbReference type="SAM" id="Phobius"/>
    </source>
</evidence>
<feature type="repeat" description="ANK" evidence="4">
    <location>
        <begin position="128"/>
        <end position="149"/>
    </location>
</feature>
<dbReference type="Proteomes" id="UP000827721">
    <property type="component" value="Unassembled WGS sequence"/>
</dbReference>
<keyword evidence="5" id="KW-0812">Transmembrane</keyword>
<evidence type="ECO:0000313" key="7">
    <source>
        <dbReference type="Proteomes" id="UP000827721"/>
    </source>
</evidence>
<evidence type="ECO:0000256" key="2">
    <source>
        <dbReference type="ARBA" id="ARBA00022618"/>
    </source>
</evidence>
<keyword evidence="4" id="KW-0040">ANK repeat</keyword>
<proteinExistence type="inferred from homology"/>
<keyword evidence="5" id="KW-1133">Transmembrane helix</keyword>
<dbReference type="SUPFAM" id="SSF48403">
    <property type="entry name" value="Ankyrin repeat"/>
    <property type="match status" value="1"/>
</dbReference>
<keyword evidence="7" id="KW-1185">Reference proteome</keyword>
<dbReference type="SUPFAM" id="SSF47954">
    <property type="entry name" value="Cyclin-like"/>
    <property type="match status" value="1"/>
</dbReference>
<dbReference type="Gene3D" id="1.10.472.10">
    <property type="entry name" value="Cyclin-like"/>
    <property type="match status" value="1"/>
</dbReference>
<dbReference type="SMART" id="SM00248">
    <property type="entry name" value="ANK"/>
    <property type="match status" value="4"/>
</dbReference>
<feature type="repeat" description="ANK" evidence="4">
    <location>
        <begin position="60"/>
        <end position="83"/>
    </location>
</feature>